<protein>
    <submittedName>
        <fullName evidence="1">Uncharacterized protein</fullName>
    </submittedName>
</protein>
<sequence>MILNRLDELLIAKKDEATVKIAAVVSILDATFARKVGCQIDESQTLECEGVGRSPYKIEGRTRLKITLAGSLVYFFDA</sequence>
<dbReference type="Proteomes" id="UP000237271">
    <property type="component" value="Unassembled WGS sequence"/>
</dbReference>
<organism evidence="1 2">
    <name type="scientific">Phytophthora palmivora</name>
    <dbReference type="NCBI Taxonomy" id="4796"/>
    <lineage>
        <taxon>Eukaryota</taxon>
        <taxon>Sar</taxon>
        <taxon>Stramenopiles</taxon>
        <taxon>Oomycota</taxon>
        <taxon>Peronosporomycetes</taxon>
        <taxon>Peronosporales</taxon>
        <taxon>Peronosporaceae</taxon>
        <taxon>Phytophthora</taxon>
    </lineage>
</organism>
<dbReference type="AlphaFoldDB" id="A0A2P4XIY7"/>
<evidence type="ECO:0000313" key="1">
    <source>
        <dbReference type="EMBL" id="POM65516.1"/>
    </source>
</evidence>
<dbReference type="EMBL" id="NCKW01010131">
    <property type="protein sequence ID" value="POM65516.1"/>
    <property type="molecule type" value="Genomic_DNA"/>
</dbReference>
<evidence type="ECO:0000313" key="2">
    <source>
        <dbReference type="Proteomes" id="UP000237271"/>
    </source>
</evidence>
<gene>
    <name evidence="1" type="ORF">PHPALM_18755</name>
</gene>
<keyword evidence="2" id="KW-1185">Reference proteome</keyword>
<proteinExistence type="predicted"/>
<name>A0A2P4XIY7_9STRA</name>
<reference evidence="1 2" key="1">
    <citation type="journal article" date="2017" name="Genome Biol. Evol.">
        <title>Phytophthora megakarya and P. palmivora, closely related causal agents of cacao black pod rot, underwent increases in genome sizes and gene numbers by different mechanisms.</title>
        <authorList>
            <person name="Ali S.S."/>
            <person name="Shao J."/>
            <person name="Lary D.J."/>
            <person name="Kronmiller B."/>
            <person name="Shen D."/>
            <person name="Strem M.D."/>
            <person name="Amoako-Attah I."/>
            <person name="Akrofi A.Y."/>
            <person name="Begoude B.A."/>
            <person name="Ten Hoopen G.M."/>
            <person name="Coulibaly K."/>
            <person name="Kebe B.I."/>
            <person name="Melnick R.L."/>
            <person name="Guiltinan M.J."/>
            <person name="Tyler B.M."/>
            <person name="Meinhardt L.W."/>
            <person name="Bailey B.A."/>
        </authorList>
    </citation>
    <scope>NUCLEOTIDE SEQUENCE [LARGE SCALE GENOMIC DNA]</scope>
    <source>
        <strain evidence="2">sbr112.9</strain>
    </source>
</reference>
<accession>A0A2P4XIY7</accession>
<comment type="caution">
    <text evidence="1">The sequence shown here is derived from an EMBL/GenBank/DDBJ whole genome shotgun (WGS) entry which is preliminary data.</text>
</comment>